<evidence type="ECO:0000313" key="5">
    <source>
        <dbReference type="EMBL" id="GAA2593451.1"/>
    </source>
</evidence>
<keyword evidence="6" id="KW-1185">Reference proteome</keyword>
<gene>
    <name evidence="5" type="ORF">GCM10010411_28210</name>
</gene>
<dbReference type="Gene3D" id="1.10.10.60">
    <property type="entry name" value="Homeodomain-like"/>
    <property type="match status" value="1"/>
</dbReference>
<sequence length="345" mass="37713">MDTGRRAGEPLVRHTVSPHLTRLLIDAGTAAGLDRGQVMRLPGFDTLSVDPVRIPTATIMRTWEAVGGALMEVGGVARVMELWRPGTLGVWDYLFTAAGTLTDALRASGLHFAVIADPVDAIAVTRDGAGVTVSWDGPYRDHPSYPLIAEFVPSMFQTVASSGAGRPLTPVQVRLPHRAPLSHAALCELYGTRNVEFEAGAPSITFTEADAATPLPQSDPALAAILNDHARITVETARPVVSWLDRFHLALETAVGDGPPELARVAHRLAMGPRTLQRRLNEAGTSWREELERLRQRRVDQYLRETSLSVESIAARVGYSDPRALRRAIHRWYGHSPRTVRQNPD</sequence>
<evidence type="ECO:0000256" key="3">
    <source>
        <dbReference type="ARBA" id="ARBA00023163"/>
    </source>
</evidence>
<dbReference type="PANTHER" id="PTHR47894:SF1">
    <property type="entry name" value="HTH-TYPE TRANSCRIPTIONAL REGULATOR VQSM"/>
    <property type="match status" value="1"/>
</dbReference>
<evidence type="ECO:0000313" key="6">
    <source>
        <dbReference type="Proteomes" id="UP001501509"/>
    </source>
</evidence>
<keyword evidence="3" id="KW-0804">Transcription</keyword>
<keyword evidence="2" id="KW-0238">DNA-binding</keyword>
<protein>
    <submittedName>
        <fullName evidence="5">AraC family transcriptional regulator</fullName>
    </submittedName>
</protein>
<dbReference type="Proteomes" id="UP001501509">
    <property type="component" value="Unassembled WGS sequence"/>
</dbReference>
<keyword evidence="1" id="KW-0805">Transcription regulation</keyword>
<accession>A0ABN3PNW8</accession>
<dbReference type="Pfam" id="PF12833">
    <property type="entry name" value="HTH_18"/>
    <property type="match status" value="1"/>
</dbReference>
<dbReference type="InterPro" id="IPR032687">
    <property type="entry name" value="AraC-type_N"/>
</dbReference>
<comment type="caution">
    <text evidence="5">The sequence shown here is derived from an EMBL/GenBank/DDBJ whole genome shotgun (WGS) entry which is preliminary data.</text>
</comment>
<dbReference type="InterPro" id="IPR009057">
    <property type="entry name" value="Homeodomain-like_sf"/>
</dbReference>
<evidence type="ECO:0000259" key="4">
    <source>
        <dbReference type="PROSITE" id="PS01124"/>
    </source>
</evidence>
<dbReference type="InterPro" id="IPR018060">
    <property type="entry name" value="HTH_AraC"/>
</dbReference>
<dbReference type="PROSITE" id="PS01124">
    <property type="entry name" value="HTH_ARAC_FAMILY_2"/>
    <property type="match status" value="1"/>
</dbReference>
<dbReference type="Pfam" id="PF12625">
    <property type="entry name" value="Arabinose_bd"/>
    <property type="match status" value="1"/>
</dbReference>
<organism evidence="5 6">
    <name type="scientific">Actinomadura fulvescens</name>
    <dbReference type="NCBI Taxonomy" id="46160"/>
    <lineage>
        <taxon>Bacteria</taxon>
        <taxon>Bacillati</taxon>
        <taxon>Actinomycetota</taxon>
        <taxon>Actinomycetes</taxon>
        <taxon>Streptosporangiales</taxon>
        <taxon>Thermomonosporaceae</taxon>
        <taxon>Actinomadura</taxon>
    </lineage>
</organism>
<dbReference type="RefSeq" id="WP_344541077.1">
    <property type="nucleotide sequence ID" value="NZ_BAAATD010000003.1"/>
</dbReference>
<evidence type="ECO:0000256" key="1">
    <source>
        <dbReference type="ARBA" id="ARBA00023015"/>
    </source>
</evidence>
<reference evidence="5 6" key="1">
    <citation type="journal article" date="2019" name="Int. J. Syst. Evol. Microbiol.">
        <title>The Global Catalogue of Microorganisms (GCM) 10K type strain sequencing project: providing services to taxonomists for standard genome sequencing and annotation.</title>
        <authorList>
            <consortium name="The Broad Institute Genomics Platform"/>
            <consortium name="The Broad Institute Genome Sequencing Center for Infectious Disease"/>
            <person name="Wu L."/>
            <person name="Ma J."/>
        </authorList>
    </citation>
    <scope>NUCLEOTIDE SEQUENCE [LARGE SCALE GENOMIC DNA]</scope>
    <source>
        <strain evidence="5 6">JCM 6833</strain>
    </source>
</reference>
<dbReference type="SMART" id="SM00342">
    <property type="entry name" value="HTH_ARAC"/>
    <property type="match status" value="1"/>
</dbReference>
<evidence type="ECO:0000256" key="2">
    <source>
        <dbReference type="ARBA" id="ARBA00023125"/>
    </source>
</evidence>
<dbReference type="PANTHER" id="PTHR47894">
    <property type="entry name" value="HTH-TYPE TRANSCRIPTIONAL REGULATOR GADX"/>
    <property type="match status" value="1"/>
</dbReference>
<name>A0ABN3PNW8_9ACTN</name>
<dbReference type="EMBL" id="BAAATD010000003">
    <property type="protein sequence ID" value="GAA2593451.1"/>
    <property type="molecule type" value="Genomic_DNA"/>
</dbReference>
<proteinExistence type="predicted"/>
<feature type="domain" description="HTH araC/xylS-type" evidence="4">
    <location>
        <begin position="245"/>
        <end position="343"/>
    </location>
</feature>
<dbReference type="SUPFAM" id="SSF46689">
    <property type="entry name" value="Homeodomain-like"/>
    <property type="match status" value="1"/>
</dbReference>